<dbReference type="AlphaFoldDB" id="A0A7I8L029"/>
<evidence type="ECO:0000313" key="3">
    <source>
        <dbReference type="Proteomes" id="UP000663760"/>
    </source>
</evidence>
<sequence>MADESVVSPQRRISMTNNHGEKLVGILHETGSKELVILCHGFRSSKCGGSGRVGERREKSVMGWGERERERERHLPFFHLQSQIVANPRRFSDLETLLEEKILLNLVSVLSREGISTFRFDFSGNGESEGTFQYGNYRKEAGDLRSVIQHFLGEEREIIAIAGHSKGGNAVLLYASMYHDIKKVINISGRFALDRGMEGRLGKNFMERVKEAGFIDVKDKLGPYRVTIESLMDRLSTDMHQASLSIDKDCRVMTVHGSEDEIVPVEDGMDFAKLIPNHTLQIIEGADHGYSTHQAELGSLVLDFIRSNQVGGANAHGDR</sequence>
<proteinExistence type="predicted"/>
<dbReference type="Proteomes" id="UP000663760">
    <property type="component" value="Chromosome 9"/>
</dbReference>
<dbReference type="SUPFAM" id="SSF53474">
    <property type="entry name" value="alpha/beta-Hydrolases"/>
    <property type="match status" value="1"/>
</dbReference>
<evidence type="ECO:0000313" key="2">
    <source>
        <dbReference type="EMBL" id="CAA7402936.1"/>
    </source>
</evidence>
<reference evidence="2" key="1">
    <citation type="submission" date="2020-02" db="EMBL/GenBank/DDBJ databases">
        <authorList>
            <person name="Scholz U."/>
            <person name="Mascher M."/>
            <person name="Fiebig A."/>
        </authorList>
    </citation>
    <scope>NUCLEOTIDE SEQUENCE</scope>
</reference>
<dbReference type="Gene3D" id="3.40.50.1820">
    <property type="entry name" value="alpha/beta hydrolase"/>
    <property type="match status" value="1"/>
</dbReference>
<dbReference type="InterPro" id="IPR029058">
    <property type="entry name" value="AB_hydrolase_fold"/>
</dbReference>
<keyword evidence="3" id="KW-1185">Reference proteome</keyword>
<dbReference type="PANTHER" id="PTHR42886">
    <property type="entry name" value="RE40534P-RELATED"/>
    <property type="match status" value="1"/>
</dbReference>
<dbReference type="Pfam" id="PF12146">
    <property type="entry name" value="Hydrolase_4"/>
    <property type="match status" value="1"/>
</dbReference>
<dbReference type="EMBL" id="LR746272">
    <property type="protein sequence ID" value="CAA7402936.1"/>
    <property type="molecule type" value="Genomic_DNA"/>
</dbReference>
<name>A0A7I8L029_SPIIN</name>
<accession>A0A7I8L029</accession>
<dbReference type="InterPro" id="IPR022742">
    <property type="entry name" value="Hydrolase_4"/>
</dbReference>
<organism evidence="2 3">
    <name type="scientific">Spirodela intermedia</name>
    <name type="common">Intermediate duckweed</name>
    <dbReference type="NCBI Taxonomy" id="51605"/>
    <lineage>
        <taxon>Eukaryota</taxon>
        <taxon>Viridiplantae</taxon>
        <taxon>Streptophyta</taxon>
        <taxon>Embryophyta</taxon>
        <taxon>Tracheophyta</taxon>
        <taxon>Spermatophyta</taxon>
        <taxon>Magnoliopsida</taxon>
        <taxon>Liliopsida</taxon>
        <taxon>Araceae</taxon>
        <taxon>Lemnoideae</taxon>
        <taxon>Spirodela</taxon>
    </lineage>
</organism>
<protein>
    <recommendedName>
        <fullName evidence="1">Serine aminopeptidase S33 domain-containing protein</fullName>
    </recommendedName>
</protein>
<gene>
    <name evidence="2" type="ORF">SI8410_09013614</name>
</gene>
<evidence type="ECO:0000259" key="1">
    <source>
        <dbReference type="Pfam" id="PF12146"/>
    </source>
</evidence>
<feature type="domain" description="Serine aminopeptidase S33" evidence="1">
    <location>
        <begin position="105"/>
        <end position="210"/>
    </location>
</feature>
<dbReference type="OrthoDB" id="9988524at2759"/>
<dbReference type="PANTHER" id="PTHR42886:SF38">
    <property type="entry name" value="ALPHA_BETA-HYDROLASES SUPERFAMILY PROTEIN"/>
    <property type="match status" value="1"/>
</dbReference>